<gene>
    <name evidence="2" type="primary">24</name>
    <name evidence="2" type="ORF">PBI_MAJA_24</name>
</gene>
<protein>
    <submittedName>
        <fullName evidence="2">Membrane protein</fullName>
    </submittedName>
</protein>
<feature type="transmembrane region" description="Helical" evidence="1">
    <location>
        <begin position="48"/>
        <end position="69"/>
    </location>
</feature>
<reference evidence="2 3" key="1">
    <citation type="submission" date="2018-12" db="EMBL/GenBank/DDBJ databases">
        <authorList>
            <person name="Rimple P.A."/>
            <person name="Stoner T.H."/>
            <person name="Garlena R.A."/>
            <person name="Russell D.A."/>
            <person name="Pope W.H."/>
            <person name="Jacobs-Sera D."/>
            <person name="Hatfull G.F."/>
        </authorList>
    </citation>
    <scope>NUCLEOTIDE SEQUENCE [LARGE SCALE GENOMIC DNA]</scope>
</reference>
<accession>A0A3S9UNG6</accession>
<feature type="transmembrane region" description="Helical" evidence="1">
    <location>
        <begin position="21"/>
        <end position="42"/>
    </location>
</feature>
<keyword evidence="1" id="KW-1133">Transmembrane helix</keyword>
<evidence type="ECO:0000313" key="3">
    <source>
        <dbReference type="Proteomes" id="UP000287918"/>
    </source>
</evidence>
<dbReference type="GeneID" id="55009928"/>
<name>A0A3S9UNG6_9CAUD</name>
<dbReference type="KEGG" id="vg:55009928"/>
<dbReference type="RefSeq" id="YP_009818584.1">
    <property type="nucleotide sequence ID" value="NC_048140.1"/>
</dbReference>
<sequence length="92" mass="9476">MGDHSAAPSSTQRRFPWRATLRTAFQAGTALAAGAPLIYQAATDHDPAAATGAAGVALAVAAGITRVMALPTVDTFIRRFLPFLAPDNKGTP</sequence>
<organism evidence="2 3">
    <name type="scientific">Arthrobacter phage Maja</name>
    <dbReference type="NCBI Taxonomy" id="2499009"/>
    <lineage>
        <taxon>Viruses</taxon>
        <taxon>Duplodnaviria</taxon>
        <taxon>Heunggongvirae</taxon>
        <taxon>Uroviricota</taxon>
        <taxon>Caudoviricetes</taxon>
        <taxon>Majavirus</taxon>
        <taxon>Majavirus maja</taxon>
    </lineage>
</organism>
<dbReference type="EMBL" id="MK279899">
    <property type="protein sequence ID" value="AZS11722.1"/>
    <property type="molecule type" value="Genomic_DNA"/>
</dbReference>
<evidence type="ECO:0000256" key="1">
    <source>
        <dbReference type="SAM" id="Phobius"/>
    </source>
</evidence>
<keyword evidence="3" id="KW-1185">Reference proteome</keyword>
<evidence type="ECO:0000313" key="2">
    <source>
        <dbReference type="EMBL" id="AZS11722.1"/>
    </source>
</evidence>
<keyword evidence="1" id="KW-0472">Membrane</keyword>
<keyword evidence="1" id="KW-0812">Transmembrane</keyword>
<proteinExistence type="predicted"/>
<dbReference type="Proteomes" id="UP000287918">
    <property type="component" value="Segment"/>
</dbReference>